<evidence type="ECO:0000256" key="8">
    <source>
        <dbReference type="ARBA" id="ARBA00048679"/>
    </source>
</evidence>
<evidence type="ECO:0000256" key="7">
    <source>
        <dbReference type="ARBA" id="ARBA00047899"/>
    </source>
</evidence>
<dbReference type="Proteomes" id="UP000191518">
    <property type="component" value="Unassembled WGS sequence"/>
</dbReference>
<dbReference type="GO" id="GO:0000245">
    <property type="term" value="P:spliceosomal complex assembly"/>
    <property type="evidence" value="ECO:0007669"/>
    <property type="project" value="TreeGrafter"/>
</dbReference>
<dbReference type="PANTHER" id="PTHR47634">
    <property type="entry name" value="PROTEIN KINASE DOMAIN-CONTAINING PROTEIN-RELATED"/>
    <property type="match status" value="1"/>
</dbReference>
<dbReference type="SUPFAM" id="SSF56112">
    <property type="entry name" value="Protein kinase-like (PK-like)"/>
    <property type="match status" value="1"/>
</dbReference>
<proteinExistence type="predicted"/>
<dbReference type="SMART" id="SM00220">
    <property type="entry name" value="S_TKc"/>
    <property type="match status" value="1"/>
</dbReference>
<name>A0A1V6S4J5_9EURO</name>
<evidence type="ECO:0000313" key="11">
    <source>
        <dbReference type="Proteomes" id="UP000191518"/>
    </source>
</evidence>
<comment type="caution">
    <text evidence="10">The sequence shown here is derived from an EMBL/GenBank/DDBJ whole genome shotgun (WGS) entry which is preliminary data.</text>
</comment>
<dbReference type="Gene3D" id="3.30.200.20">
    <property type="entry name" value="Phosphorylase Kinase, domain 1"/>
    <property type="match status" value="1"/>
</dbReference>
<dbReference type="InterPro" id="IPR000719">
    <property type="entry name" value="Prot_kinase_dom"/>
</dbReference>
<feature type="domain" description="Protein kinase" evidence="9">
    <location>
        <begin position="70"/>
        <end position="425"/>
    </location>
</feature>
<protein>
    <recommendedName>
        <fullName evidence="1">non-specific serine/threonine protein kinase</fullName>
        <ecNumber evidence="1">2.7.11.1</ecNumber>
    </recommendedName>
</protein>
<dbReference type="InterPro" id="IPR011009">
    <property type="entry name" value="Kinase-like_dom_sf"/>
</dbReference>
<dbReference type="EC" id="2.7.11.1" evidence="1"/>
<gene>
    <name evidence="10" type="ORF">PENVUL_c008G06744</name>
</gene>
<evidence type="ECO:0000256" key="6">
    <source>
        <dbReference type="ARBA" id="ARBA00022840"/>
    </source>
</evidence>
<organism evidence="10 11">
    <name type="scientific">Penicillium vulpinum</name>
    <dbReference type="NCBI Taxonomy" id="29845"/>
    <lineage>
        <taxon>Eukaryota</taxon>
        <taxon>Fungi</taxon>
        <taxon>Dikarya</taxon>
        <taxon>Ascomycota</taxon>
        <taxon>Pezizomycotina</taxon>
        <taxon>Eurotiomycetes</taxon>
        <taxon>Eurotiomycetidae</taxon>
        <taxon>Eurotiales</taxon>
        <taxon>Aspergillaceae</taxon>
        <taxon>Penicillium</taxon>
    </lineage>
</organism>
<evidence type="ECO:0000256" key="3">
    <source>
        <dbReference type="ARBA" id="ARBA00022679"/>
    </source>
</evidence>
<evidence type="ECO:0000256" key="1">
    <source>
        <dbReference type="ARBA" id="ARBA00012513"/>
    </source>
</evidence>
<dbReference type="GO" id="GO:0005524">
    <property type="term" value="F:ATP binding"/>
    <property type="evidence" value="ECO:0007669"/>
    <property type="project" value="UniProtKB-KW"/>
</dbReference>
<evidence type="ECO:0000259" key="9">
    <source>
        <dbReference type="PROSITE" id="PS50011"/>
    </source>
</evidence>
<evidence type="ECO:0000256" key="5">
    <source>
        <dbReference type="ARBA" id="ARBA00022777"/>
    </source>
</evidence>
<accession>A0A1V6S4J5</accession>
<comment type="catalytic activity">
    <reaction evidence="7">
        <text>L-threonyl-[protein] + ATP = O-phospho-L-threonyl-[protein] + ADP + H(+)</text>
        <dbReference type="Rhea" id="RHEA:46608"/>
        <dbReference type="Rhea" id="RHEA-COMP:11060"/>
        <dbReference type="Rhea" id="RHEA-COMP:11605"/>
        <dbReference type="ChEBI" id="CHEBI:15378"/>
        <dbReference type="ChEBI" id="CHEBI:30013"/>
        <dbReference type="ChEBI" id="CHEBI:30616"/>
        <dbReference type="ChEBI" id="CHEBI:61977"/>
        <dbReference type="ChEBI" id="CHEBI:456216"/>
        <dbReference type="EC" id="2.7.11.1"/>
    </reaction>
</comment>
<keyword evidence="6" id="KW-0067">ATP-binding</keyword>
<comment type="catalytic activity">
    <reaction evidence="8">
        <text>L-seryl-[protein] + ATP = O-phospho-L-seryl-[protein] + ADP + H(+)</text>
        <dbReference type="Rhea" id="RHEA:17989"/>
        <dbReference type="Rhea" id="RHEA-COMP:9863"/>
        <dbReference type="Rhea" id="RHEA-COMP:11604"/>
        <dbReference type="ChEBI" id="CHEBI:15378"/>
        <dbReference type="ChEBI" id="CHEBI:29999"/>
        <dbReference type="ChEBI" id="CHEBI:30616"/>
        <dbReference type="ChEBI" id="CHEBI:83421"/>
        <dbReference type="ChEBI" id="CHEBI:456216"/>
        <dbReference type="EC" id="2.7.11.1"/>
    </reaction>
</comment>
<dbReference type="GO" id="GO:0050684">
    <property type="term" value="P:regulation of mRNA processing"/>
    <property type="evidence" value="ECO:0007669"/>
    <property type="project" value="TreeGrafter"/>
</dbReference>
<dbReference type="Pfam" id="PF00069">
    <property type="entry name" value="Pkinase"/>
    <property type="match status" value="1"/>
</dbReference>
<keyword evidence="3" id="KW-0808">Transferase</keyword>
<dbReference type="STRING" id="29845.A0A1V6S4J5"/>
<dbReference type="Gene3D" id="1.10.510.10">
    <property type="entry name" value="Transferase(Phosphotransferase) domain 1"/>
    <property type="match status" value="1"/>
</dbReference>
<reference evidence="11" key="1">
    <citation type="journal article" date="2017" name="Nat. Microbiol.">
        <title>Global analysis of biosynthetic gene clusters reveals vast potential of secondary metabolite production in Penicillium species.</title>
        <authorList>
            <person name="Nielsen J.C."/>
            <person name="Grijseels S."/>
            <person name="Prigent S."/>
            <person name="Ji B."/>
            <person name="Dainat J."/>
            <person name="Nielsen K.F."/>
            <person name="Frisvad J.C."/>
            <person name="Workman M."/>
            <person name="Nielsen J."/>
        </authorList>
    </citation>
    <scope>NUCLEOTIDE SEQUENCE [LARGE SCALE GENOMIC DNA]</scope>
    <source>
        <strain evidence="11">IBT 29486</strain>
    </source>
</reference>
<evidence type="ECO:0000313" key="10">
    <source>
        <dbReference type="EMBL" id="OQE08975.1"/>
    </source>
</evidence>
<keyword evidence="2" id="KW-0723">Serine/threonine-protein kinase</keyword>
<dbReference type="InterPro" id="IPR051334">
    <property type="entry name" value="SRPK"/>
</dbReference>
<keyword evidence="11" id="KW-1185">Reference proteome</keyword>
<evidence type="ECO:0000256" key="4">
    <source>
        <dbReference type="ARBA" id="ARBA00022741"/>
    </source>
</evidence>
<dbReference type="EMBL" id="MDYP01000008">
    <property type="protein sequence ID" value="OQE08975.1"/>
    <property type="molecule type" value="Genomic_DNA"/>
</dbReference>
<sequence length="433" mass="49602">MAGLRMRLITSSSSPFLIVRSRYLRAPTLPHRPTHTMAAHSQAIEEQTLPLYHRKYYYPVKIGQVFNDRYRIISKLGYGAYSTVWLAWDERSYSVKVVLIWAAVADLESRENEYTSLKVSVQVDNNNAELSPVLNEINVLQRLKQFADEDHPGLDFTRLARDIFETESLSGRHYCTAYKPQGNSTRILQEKFPNAITPKPLVKSLIHRLLFSVNWLHATCGVAHTDIEDQESQDPNLPITSTINKTMPIIVYKSKPTMLELSGLPILTDYGQMRVVEGCVNQDWWMSDLYRAPEVLLHLPWGFPVDIWSIGVMTLELLEGKNLFDPIDRVHGQYVLPLALAQYIGYLGPPPLSIIQKSPLFSTYFDAEGNWVSEPPVPKTSLEDFVTTIPPGQEKDQFSRFIRKILTWDPEVRATSNEVIPDEWLMRPVEEML</sequence>
<dbReference type="PROSITE" id="PS50011">
    <property type="entry name" value="PROTEIN_KINASE_DOM"/>
    <property type="match status" value="1"/>
</dbReference>
<keyword evidence="5" id="KW-0418">Kinase</keyword>
<keyword evidence="4" id="KW-0547">Nucleotide-binding</keyword>
<dbReference type="AlphaFoldDB" id="A0A1V6S4J5"/>
<dbReference type="GO" id="GO:0004674">
    <property type="term" value="F:protein serine/threonine kinase activity"/>
    <property type="evidence" value="ECO:0007669"/>
    <property type="project" value="UniProtKB-KW"/>
</dbReference>
<evidence type="ECO:0000256" key="2">
    <source>
        <dbReference type="ARBA" id="ARBA00022527"/>
    </source>
</evidence>
<dbReference type="PANTHER" id="PTHR47634:SF9">
    <property type="entry name" value="PROTEIN KINASE DOMAIN-CONTAINING PROTEIN-RELATED"/>
    <property type="match status" value="1"/>
</dbReference>